<dbReference type="SMR" id="G5AG22"/>
<dbReference type="InParanoid" id="G5AG22"/>
<keyword evidence="2" id="KW-1185">Reference proteome</keyword>
<dbReference type="PANTHER" id="PTHR46586">
    <property type="entry name" value="ANKYRIN REPEAT-CONTAINING PROTEIN"/>
    <property type="match status" value="1"/>
</dbReference>
<evidence type="ECO:0000313" key="2">
    <source>
        <dbReference type="Proteomes" id="UP000002640"/>
    </source>
</evidence>
<dbReference type="InterPro" id="IPR052050">
    <property type="entry name" value="SecEffector_AnkRepeat"/>
</dbReference>
<protein>
    <submittedName>
        <fullName evidence="1">Uncharacterized protein</fullName>
    </submittedName>
</protein>
<dbReference type="GeneID" id="20642942"/>
<dbReference type="KEGG" id="psoj:PHYSODRAFT_307785"/>
<dbReference type="Proteomes" id="UP000002640">
    <property type="component" value="Unassembled WGS sequence"/>
</dbReference>
<dbReference type="PANTHER" id="PTHR46586:SF3">
    <property type="entry name" value="ANKYRIN REPEAT-CONTAINING PROTEIN"/>
    <property type="match status" value="1"/>
</dbReference>
<dbReference type="AlphaFoldDB" id="G5AG22"/>
<dbReference type="Pfam" id="PF12796">
    <property type="entry name" value="Ank_2"/>
    <property type="match status" value="1"/>
</dbReference>
<reference evidence="1 2" key="1">
    <citation type="journal article" date="2006" name="Science">
        <title>Phytophthora genome sequences uncover evolutionary origins and mechanisms of pathogenesis.</title>
        <authorList>
            <person name="Tyler B.M."/>
            <person name="Tripathy S."/>
            <person name="Zhang X."/>
            <person name="Dehal P."/>
            <person name="Jiang R.H."/>
            <person name="Aerts A."/>
            <person name="Arredondo F.D."/>
            <person name="Baxter L."/>
            <person name="Bensasson D."/>
            <person name="Beynon J.L."/>
            <person name="Chapman J."/>
            <person name="Damasceno C.M."/>
            <person name="Dorrance A.E."/>
            <person name="Dou D."/>
            <person name="Dickerman A.W."/>
            <person name="Dubchak I.L."/>
            <person name="Garbelotto M."/>
            <person name="Gijzen M."/>
            <person name="Gordon S.G."/>
            <person name="Govers F."/>
            <person name="Grunwald N.J."/>
            <person name="Huang W."/>
            <person name="Ivors K.L."/>
            <person name="Jones R.W."/>
            <person name="Kamoun S."/>
            <person name="Krampis K."/>
            <person name="Lamour K.H."/>
            <person name="Lee M.K."/>
            <person name="McDonald W.H."/>
            <person name="Medina M."/>
            <person name="Meijer H.J."/>
            <person name="Nordberg E.K."/>
            <person name="Maclean D.J."/>
            <person name="Ospina-Giraldo M.D."/>
            <person name="Morris P.F."/>
            <person name="Phuntumart V."/>
            <person name="Putnam N.H."/>
            <person name="Rash S."/>
            <person name="Rose J.K."/>
            <person name="Sakihama Y."/>
            <person name="Salamov A.A."/>
            <person name="Savidor A."/>
            <person name="Scheuring C.F."/>
            <person name="Smith B.M."/>
            <person name="Sobral B.W."/>
            <person name="Terry A."/>
            <person name="Torto-Alalibo T.A."/>
            <person name="Win J."/>
            <person name="Xu Z."/>
            <person name="Zhang H."/>
            <person name="Grigoriev I.V."/>
            <person name="Rokhsar D.S."/>
            <person name="Boore J.L."/>
        </authorList>
    </citation>
    <scope>NUCLEOTIDE SEQUENCE [LARGE SCALE GENOMIC DNA]</scope>
    <source>
        <strain evidence="1 2">P6497</strain>
    </source>
</reference>
<dbReference type="SUPFAM" id="SSF48403">
    <property type="entry name" value="Ankyrin repeat"/>
    <property type="match status" value="1"/>
</dbReference>
<name>G5AG22_PHYSP</name>
<dbReference type="EMBL" id="JH159166">
    <property type="protein sequence ID" value="EGZ05534.1"/>
    <property type="molecule type" value="Genomic_DNA"/>
</dbReference>
<proteinExistence type="predicted"/>
<gene>
    <name evidence="1" type="ORF">PHYSODRAFT_307785</name>
</gene>
<accession>G5AG22</accession>
<dbReference type="Gene3D" id="1.25.40.20">
    <property type="entry name" value="Ankyrin repeat-containing domain"/>
    <property type="match status" value="1"/>
</dbReference>
<dbReference type="RefSeq" id="XP_009539065.1">
    <property type="nucleotide sequence ID" value="XM_009540770.1"/>
</dbReference>
<sequence length="190" mass="21182">MLKAAENGQMETLRWLLRPAVTVAGVDPVDADMGYLPKDEHVAASAFQDLAGFGDLELMKRVLKLYPNFEDDDTIWLPYWGEAQQKACISGDLELVTWLVEHPIGRKKCEQLKETRHIDHLLQVAAAEGHIKVVECLQDQGAVDISGNAMLIAVRKGHTKVVEVLQDPNWYAEKGDAGRLTHQASLSSRR</sequence>
<organism evidence="1 2">
    <name type="scientific">Phytophthora sojae (strain P6497)</name>
    <name type="common">Soybean stem and root rot agent</name>
    <name type="synonym">Phytophthora megasperma f. sp. glycines</name>
    <dbReference type="NCBI Taxonomy" id="1094619"/>
    <lineage>
        <taxon>Eukaryota</taxon>
        <taxon>Sar</taxon>
        <taxon>Stramenopiles</taxon>
        <taxon>Oomycota</taxon>
        <taxon>Peronosporomycetes</taxon>
        <taxon>Peronosporales</taxon>
        <taxon>Peronosporaceae</taxon>
        <taxon>Phytophthora</taxon>
    </lineage>
</organism>
<dbReference type="InterPro" id="IPR002110">
    <property type="entry name" value="Ankyrin_rpt"/>
</dbReference>
<evidence type="ECO:0000313" key="1">
    <source>
        <dbReference type="EMBL" id="EGZ05534.1"/>
    </source>
</evidence>
<dbReference type="InterPro" id="IPR036770">
    <property type="entry name" value="Ankyrin_rpt-contain_sf"/>
</dbReference>